<evidence type="ECO:0000313" key="2">
    <source>
        <dbReference type="EMBL" id="QLH04009.1"/>
    </source>
</evidence>
<keyword evidence="3" id="KW-1185">Reference proteome</keyword>
<dbReference type="OrthoDB" id="10394at2157"/>
<proteinExistence type="predicted"/>
<dbReference type="NCBIfam" id="TIGR01444">
    <property type="entry name" value="fkbM_fam"/>
    <property type="match status" value="1"/>
</dbReference>
<dbReference type="PANTHER" id="PTHR34203">
    <property type="entry name" value="METHYLTRANSFERASE, FKBM FAMILY PROTEIN"/>
    <property type="match status" value="1"/>
</dbReference>
<name>A0A7D5M5B1_9ARCH</name>
<protein>
    <recommendedName>
        <fullName evidence="1">Methyltransferase FkbM domain-containing protein</fullName>
    </recommendedName>
</protein>
<dbReference type="RefSeq" id="WP_179362872.1">
    <property type="nucleotide sequence ID" value="NZ_CP026994.1"/>
</dbReference>
<evidence type="ECO:0000259" key="1">
    <source>
        <dbReference type="Pfam" id="PF05050"/>
    </source>
</evidence>
<dbReference type="GeneID" id="56060425"/>
<gene>
    <name evidence="2" type="ORF">C5F49_00730</name>
</gene>
<dbReference type="AlphaFoldDB" id="A0A7D5M5B1"/>
<reference evidence="2 3" key="1">
    <citation type="submission" date="2018-02" db="EMBL/GenBank/DDBJ databases">
        <title>Complete genome of Nitrosopumilus oxyclinae HCE1.</title>
        <authorList>
            <person name="Qin W."/>
            <person name="Zheng Y."/>
            <person name="Stahl D.A."/>
        </authorList>
    </citation>
    <scope>NUCLEOTIDE SEQUENCE [LARGE SCALE GENOMIC DNA]</scope>
    <source>
        <strain evidence="2 3">HCE1</strain>
    </source>
</reference>
<dbReference type="EMBL" id="CP026994">
    <property type="protein sequence ID" value="QLH04009.1"/>
    <property type="molecule type" value="Genomic_DNA"/>
</dbReference>
<dbReference type="KEGG" id="nox:C5F49_00730"/>
<dbReference type="PANTHER" id="PTHR34203:SF15">
    <property type="entry name" value="SLL1173 PROTEIN"/>
    <property type="match status" value="1"/>
</dbReference>
<feature type="domain" description="Methyltransferase FkbM" evidence="1">
    <location>
        <begin position="97"/>
        <end position="262"/>
    </location>
</feature>
<dbReference type="Pfam" id="PF05050">
    <property type="entry name" value="Methyltransf_21"/>
    <property type="match status" value="1"/>
</dbReference>
<sequence length="317" mass="36463">MKKKIHSIKKAYSSFNQYRERYGFNVAFRVFQHYVFRLIKSGQNNLNESTITINGSKMIMIPNDPGISTELSIFKCHEPINTQIISRILKKGMTCLDIGGNIGYYVLLERKLVGDEGKIIVFEPLPRNYQYLEKNIRLQNVKNISAYNFACGDKEGKATFFINKKSNGCKVIAEGVSPPDPSLGTLTEVPIKILDPFIEELKLEQVDFIRMDSEGYELHILKGLRRTLQKFKPIISIELHRRQLGIDGTREFFELMKDLDYKIESYVSRDLDIPIIGNINYVQKPTLDELMKMNETGEVGSYLMLNLVNNSKESDKQ</sequence>
<evidence type="ECO:0000313" key="3">
    <source>
        <dbReference type="Proteomes" id="UP000509441"/>
    </source>
</evidence>
<accession>A0A7D5M5B1</accession>
<dbReference type="Proteomes" id="UP000509441">
    <property type="component" value="Chromosome"/>
</dbReference>
<dbReference type="InterPro" id="IPR052514">
    <property type="entry name" value="SAM-dependent_MTase"/>
</dbReference>
<dbReference type="InterPro" id="IPR029063">
    <property type="entry name" value="SAM-dependent_MTases_sf"/>
</dbReference>
<dbReference type="SUPFAM" id="SSF53335">
    <property type="entry name" value="S-adenosyl-L-methionine-dependent methyltransferases"/>
    <property type="match status" value="1"/>
</dbReference>
<dbReference type="Gene3D" id="3.40.50.150">
    <property type="entry name" value="Vaccinia Virus protein VP39"/>
    <property type="match status" value="1"/>
</dbReference>
<dbReference type="InterPro" id="IPR006342">
    <property type="entry name" value="FkbM_mtfrase"/>
</dbReference>
<organism evidence="2 3">
    <name type="scientific">Nitrosopumilus oxyclinae</name>
    <dbReference type="NCBI Taxonomy" id="1959104"/>
    <lineage>
        <taxon>Archaea</taxon>
        <taxon>Nitrososphaerota</taxon>
        <taxon>Nitrososphaeria</taxon>
        <taxon>Nitrosopumilales</taxon>
        <taxon>Nitrosopumilaceae</taxon>
        <taxon>Nitrosopumilus</taxon>
    </lineage>
</organism>